<dbReference type="Proteomes" id="UP000245283">
    <property type="component" value="Unassembled WGS sequence"/>
</dbReference>
<dbReference type="InterPro" id="IPR006015">
    <property type="entry name" value="Universal_stress_UspA"/>
</dbReference>
<evidence type="ECO:0000256" key="1">
    <source>
        <dbReference type="ARBA" id="ARBA00008791"/>
    </source>
</evidence>
<sequence length="304" mass="31884">MAYRHENLVVCGIDGSEASFNALEWAAQEAKVRGAHLDVICCYERPGYSPGDAQPSGHLLEAGAQKILEKAAEQVKDVVLDYATHLSPEDPTSELLERSKSAARIVLGARGGSGGFADRLLGSVATAVSSRSYCSVVIIPSGPVNEVLPVKHIVCGVDGSESSIVALNLAVREAVRWGARLSCVGAVSFAGSAWLPGGGYHQEVLDDVRAGLKEAVEGARQGYDLDVRCHAIEGNPAALMTEFSTAVDLLVVGSRGRGGFAGLLLGSTSQSIIQHAACPVVVVPRRTRHNEDLGGPAVPWSRKP</sequence>
<dbReference type="Gene3D" id="3.40.50.620">
    <property type="entry name" value="HUPs"/>
    <property type="match status" value="2"/>
</dbReference>
<keyword evidence="4" id="KW-1185">Reference proteome</keyword>
<comment type="similarity">
    <text evidence="1">Belongs to the universal stress protein A family.</text>
</comment>
<feature type="domain" description="UspA" evidence="2">
    <location>
        <begin position="9"/>
        <end position="140"/>
    </location>
</feature>
<dbReference type="PRINTS" id="PR01438">
    <property type="entry name" value="UNVRSLSTRESS"/>
</dbReference>
<evidence type="ECO:0000313" key="3">
    <source>
        <dbReference type="EMBL" id="PWF27194.1"/>
    </source>
</evidence>
<proteinExistence type="inferred from homology"/>
<name>A0A2V1KE26_9ACTO</name>
<reference evidence="4" key="1">
    <citation type="submission" date="2018-05" db="EMBL/GenBank/DDBJ databases">
        <authorList>
            <person name="Li Y."/>
        </authorList>
    </citation>
    <scope>NUCLEOTIDE SEQUENCE [LARGE SCALE GENOMIC DNA]</scope>
    <source>
        <strain evidence="4">sk1b4</strain>
    </source>
</reference>
<dbReference type="EMBL" id="QETB01000001">
    <property type="protein sequence ID" value="PWF27194.1"/>
    <property type="molecule type" value="Genomic_DNA"/>
</dbReference>
<feature type="domain" description="UspA" evidence="2">
    <location>
        <begin position="150"/>
        <end position="284"/>
    </location>
</feature>
<dbReference type="AlphaFoldDB" id="A0A2V1KE26"/>
<dbReference type="Pfam" id="PF00582">
    <property type="entry name" value="Usp"/>
    <property type="match status" value="2"/>
</dbReference>
<dbReference type="InterPro" id="IPR006016">
    <property type="entry name" value="UspA"/>
</dbReference>
<gene>
    <name evidence="3" type="ORF">DD236_01980</name>
</gene>
<dbReference type="OrthoDB" id="267918at2"/>
<dbReference type="InterPro" id="IPR014729">
    <property type="entry name" value="Rossmann-like_a/b/a_fold"/>
</dbReference>
<dbReference type="PANTHER" id="PTHR46268:SF6">
    <property type="entry name" value="UNIVERSAL STRESS PROTEIN UP12"/>
    <property type="match status" value="1"/>
</dbReference>
<organism evidence="3 4">
    <name type="scientific">Ancrocorticia populi</name>
    <dbReference type="NCBI Taxonomy" id="2175228"/>
    <lineage>
        <taxon>Bacteria</taxon>
        <taxon>Bacillati</taxon>
        <taxon>Actinomycetota</taxon>
        <taxon>Actinomycetes</taxon>
        <taxon>Actinomycetales</taxon>
        <taxon>Actinomycetaceae</taxon>
        <taxon>Ancrocorticia</taxon>
    </lineage>
</organism>
<evidence type="ECO:0000313" key="4">
    <source>
        <dbReference type="Proteomes" id="UP000245283"/>
    </source>
</evidence>
<comment type="caution">
    <text evidence="3">The sequence shown here is derived from an EMBL/GenBank/DDBJ whole genome shotgun (WGS) entry which is preliminary data.</text>
</comment>
<dbReference type="RefSeq" id="WP_109092694.1">
    <property type="nucleotide sequence ID" value="NZ_QETB01000001.1"/>
</dbReference>
<accession>A0A2V1KE26</accession>
<protein>
    <submittedName>
        <fullName evidence="3">Universal stress protein</fullName>
    </submittedName>
</protein>
<evidence type="ECO:0000259" key="2">
    <source>
        <dbReference type="Pfam" id="PF00582"/>
    </source>
</evidence>
<dbReference type="PANTHER" id="PTHR46268">
    <property type="entry name" value="STRESS RESPONSE PROTEIN NHAX"/>
    <property type="match status" value="1"/>
</dbReference>
<dbReference type="SUPFAM" id="SSF52402">
    <property type="entry name" value="Adenine nucleotide alpha hydrolases-like"/>
    <property type="match status" value="2"/>
</dbReference>